<name>A0ABN3IUK8_9ACTN</name>
<protein>
    <recommendedName>
        <fullName evidence="1">RHS protein conserved region domain-containing protein</fullName>
    </recommendedName>
</protein>
<dbReference type="EMBL" id="BAAATJ010000029">
    <property type="protein sequence ID" value="GAA2412852.1"/>
    <property type="molecule type" value="Genomic_DNA"/>
</dbReference>
<organism evidence="2 3">
    <name type="scientific">Streptomyces glaucosporus</name>
    <dbReference type="NCBI Taxonomy" id="284044"/>
    <lineage>
        <taxon>Bacteria</taxon>
        <taxon>Bacillati</taxon>
        <taxon>Actinomycetota</taxon>
        <taxon>Actinomycetes</taxon>
        <taxon>Kitasatosporales</taxon>
        <taxon>Streptomycetaceae</taxon>
        <taxon>Streptomyces</taxon>
    </lineage>
</organism>
<keyword evidence="3" id="KW-1185">Reference proteome</keyword>
<comment type="caution">
    <text evidence="2">The sequence shown here is derived from an EMBL/GenBank/DDBJ whole genome shotgun (WGS) entry which is preliminary data.</text>
</comment>
<evidence type="ECO:0000259" key="1">
    <source>
        <dbReference type="Pfam" id="PF03527"/>
    </source>
</evidence>
<dbReference type="InterPro" id="IPR001826">
    <property type="entry name" value="RHS"/>
</dbReference>
<reference evidence="2 3" key="1">
    <citation type="journal article" date="2019" name="Int. J. Syst. Evol. Microbiol.">
        <title>The Global Catalogue of Microorganisms (GCM) 10K type strain sequencing project: providing services to taxonomists for standard genome sequencing and annotation.</title>
        <authorList>
            <consortium name="The Broad Institute Genomics Platform"/>
            <consortium name="The Broad Institute Genome Sequencing Center for Infectious Disease"/>
            <person name="Wu L."/>
            <person name="Ma J."/>
        </authorList>
    </citation>
    <scope>NUCLEOTIDE SEQUENCE [LARGE SCALE GENOMIC DNA]</scope>
    <source>
        <strain evidence="2 3">JCM 6921</strain>
    </source>
</reference>
<sequence>MSHQRKTAPSCDLSLCADSAVPGTEIDARFFAIVTDLVGTPAELVDDTGRIAWHTRSTP</sequence>
<evidence type="ECO:0000313" key="3">
    <source>
        <dbReference type="Proteomes" id="UP001500058"/>
    </source>
</evidence>
<dbReference type="Proteomes" id="UP001500058">
    <property type="component" value="Unassembled WGS sequence"/>
</dbReference>
<accession>A0ABN3IUK8</accession>
<evidence type="ECO:0000313" key="2">
    <source>
        <dbReference type="EMBL" id="GAA2412852.1"/>
    </source>
</evidence>
<dbReference type="Pfam" id="PF03527">
    <property type="entry name" value="RHS"/>
    <property type="match status" value="1"/>
</dbReference>
<feature type="domain" description="RHS protein conserved region" evidence="1">
    <location>
        <begin position="33"/>
        <end position="55"/>
    </location>
</feature>
<proteinExistence type="predicted"/>
<gene>
    <name evidence="2" type="ORF">GCM10010420_47840</name>
</gene>